<sequence>MEMKTESKGHIAALITVIIWGITYVSTKSLLEYFTPIEILFIRFVIGYAALWLICPHLMHVNDKKHHWYFAAAGLCGVTLYYLFENIALTYTLASNVGIILSVAPFFTAIFGYLFLKDERPGAIFFVGFVIAMIGILMIGYNSEANLKLNPLGDILAIIASVIWAAYSTLSKKIGSFGYNTVQATKIIFTYGLVFMLPAVCMMDFHPEVSAFLNVGNMANILFLGLGASALCFVTWNFALKVLGSVKTSVYIYMVPVITTVSSAIILGEQITGMIVCGIVLTLAGLFMSEKKKNKIQTESDVEQNAL</sequence>
<feature type="transmembrane region" description="Helical" evidence="6">
    <location>
        <begin position="273"/>
        <end position="289"/>
    </location>
</feature>
<keyword evidence="3 6" id="KW-0812">Transmembrane</keyword>
<dbReference type="SUPFAM" id="SSF103481">
    <property type="entry name" value="Multidrug resistance efflux transporter EmrE"/>
    <property type="match status" value="2"/>
</dbReference>
<dbReference type="InterPro" id="IPR050638">
    <property type="entry name" value="AA-Vitamin_Transporters"/>
</dbReference>
<dbReference type="Proteomes" id="UP000752814">
    <property type="component" value="Unassembled WGS sequence"/>
</dbReference>
<feature type="transmembrane region" description="Helical" evidence="6">
    <location>
        <begin position="96"/>
        <end position="116"/>
    </location>
</feature>
<proteinExistence type="predicted"/>
<evidence type="ECO:0000256" key="5">
    <source>
        <dbReference type="ARBA" id="ARBA00023136"/>
    </source>
</evidence>
<comment type="caution">
    <text evidence="8">The sequence shown here is derived from an EMBL/GenBank/DDBJ whole genome shotgun (WGS) entry which is preliminary data.</text>
</comment>
<gene>
    <name evidence="8" type="ORF">A3207_07295</name>
</gene>
<evidence type="ECO:0000313" key="8">
    <source>
        <dbReference type="EMBL" id="TQS84110.1"/>
    </source>
</evidence>
<evidence type="ECO:0000256" key="2">
    <source>
        <dbReference type="ARBA" id="ARBA00022475"/>
    </source>
</evidence>
<dbReference type="EMBL" id="LVVT01000007">
    <property type="protein sequence ID" value="TQS84110.1"/>
    <property type="molecule type" value="Genomic_DNA"/>
</dbReference>
<feature type="transmembrane region" description="Helical" evidence="6">
    <location>
        <begin position="149"/>
        <end position="167"/>
    </location>
</feature>
<reference evidence="8" key="1">
    <citation type="submission" date="2016-03" db="EMBL/GenBank/DDBJ databases">
        <authorList>
            <person name="Borrel G."/>
            <person name="Mccann A."/>
            <person name="O'Toole P.W."/>
        </authorList>
    </citation>
    <scope>NUCLEOTIDE SEQUENCE</scope>
    <source>
        <strain evidence="8">183</strain>
    </source>
</reference>
<feature type="transmembrane region" description="Helical" evidence="6">
    <location>
        <begin position="218"/>
        <end position="238"/>
    </location>
</feature>
<feature type="transmembrane region" description="Helical" evidence="6">
    <location>
        <begin position="188"/>
        <end position="206"/>
    </location>
</feature>
<evidence type="ECO:0000256" key="4">
    <source>
        <dbReference type="ARBA" id="ARBA00022989"/>
    </source>
</evidence>
<dbReference type="InterPro" id="IPR000620">
    <property type="entry name" value="EamA_dom"/>
</dbReference>
<keyword evidence="2" id="KW-1003">Cell membrane</keyword>
<organism evidence="8 9">
    <name type="scientific">Candidatus Methanomassiliicoccus intestinalis</name>
    <dbReference type="NCBI Taxonomy" id="1406512"/>
    <lineage>
        <taxon>Archaea</taxon>
        <taxon>Methanobacteriati</taxon>
        <taxon>Thermoplasmatota</taxon>
        <taxon>Thermoplasmata</taxon>
        <taxon>Methanomassiliicoccales</taxon>
        <taxon>Methanomassiliicoccaceae</taxon>
        <taxon>Methanomassiliicoccus</taxon>
    </lineage>
</organism>
<evidence type="ECO:0000259" key="7">
    <source>
        <dbReference type="Pfam" id="PF00892"/>
    </source>
</evidence>
<protein>
    <submittedName>
        <fullName evidence="8">Multidrug transporter</fullName>
    </submittedName>
</protein>
<feature type="transmembrane region" description="Helical" evidence="6">
    <location>
        <begin position="9"/>
        <end position="27"/>
    </location>
</feature>
<dbReference type="Pfam" id="PF00892">
    <property type="entry name" value="EamA"/>
    <property type="match status" value="2"/>
</dbReference>
<evidence type="ECO:0000256" key="3">
    <source>
        <dbReference type="ARBA" id="ARBA00022692"/>
    </source>
</evidence>
<comment type="subcellular location">
    <subcellularLocation>
        <location evidence="1">Cell membrane</location>
        <topology evidence="1">Multi-pass membrane protein</topology>
    </subcellularLocation>
</comment>
<dbReference type="GO" id="GO:0005886">
    <property type="term" value="C:plasma membrane"/>
    <property type="evidence" value="ECO:0007669"/>
    <property type="project" value="UniProtKB-SubCell"/>
</dbReference>
<feature type="transmembrane region" description="Helical" evidence="6">
    <location>
        <begin position="67"/>
        <end position="84"/>
    </location>
</feature>
<keyword evidence="4 6" id="KW-1133">Transmembrane helix</keyword>
<dbReference type="AlphaFoldDB" id="A0A8J8TDU8"/>
<evidence type="ECO:0000256" key="1">
    <source>
        <dbReference type="ARBA" id="ARBA00004651"/>
    </source>
</evidence>
<dbReference type="PANTHER" id="PTHR32322:SF18">
    <property type="entry name" value="S-ADENOSYLMETHIONINE_S-ADENOSYLHOMOCYSTEINE TRANSPORTER"/>
    <property type="match status" value="1"/>
</dbReference>
<accession>A0A8J8TDU8</accession>
<feature type="transmembrane region" description="Helical" evidence="6">
    <location>
        <begin position="250"/>
        <end position="267"/>
    </location>
</feature>
<feature type="transmembrane region" description="Helical" evidence="6">
    <location>
        <begin position="33"/>
        <end position="55"/>
    </location>
</feature>
<feature type="domain" description="EamA" evidence="7">
    <location>
        <begin position="152"/>
        <end position="288"/>
    </location>
</feature>
<name>A0A8J8TDU8_9ARCH</name>
<dbReference type="RefSeq" id="WP_400194954.1">
    <property type="nucleotide sequence ID" value="NZ_CAYAYE010000028.1"/>
</dbReference>
<dbReference type="InterPro" id="IPR037185">
    <property type="entry name" value="EmrE-like"/>
</dbReference>
<evidence type="ECO:0000256" key="6">
    <source>
        <dbReference type="SAM" id="Phobius"/>
    </source>
</evidence>
<feature type="domain" description="EamA" evidence="7">
    <location>
        <begin position="8"/>
        <end position="140"/>
    </location>
</feature>
<keyword evidence="5 6" id="KW-0472">Membrane</keyword>
<evidence type="ECO:0000313" key="9">
    <source>
        <dbReference type="Proteomes" id="UP000752814"/>
    </source>
</evidence>
<feature type="transmembrane region" description="Helical" evidence="6">
    <location>
        <begin position="123"/>
        <end position="143"/>
    </location>
</feature>
<dbReference type="PANTHER" id="PTHR32322">
    <property type="entry name" value="INNER MEMBRANE TRANSPORTER"/>
    <property type="match status" value="1"/>
</dbReference>